<name>A0ABQ4KDJ3_9BACI</name>
<keyword evidence="1" id="KW-0812">Transmembrane</keyword>
<evidence type="ECO:0000313" key="2">
    <source>
        <dbReference type="EMBL" id="GIN23136.1"/>
    </source>
</evidence>
<dbReference type="EMBL" id="BOQT01000026">
    <property type="protein sequence ID" value="GIN23136.1"/>
    <property type="molecule type" value="Genomic_DNA"/>
</dbReference>
<proteinExistence type="predicted"/>
<reference evidence="2 3" key="1">
    <citation type="submission" date="2021-03" db="EMBL/GenBank/DDBJ databases">
        <title>Antimicrobial resistance genes in bacteria isolated from Japanese honey, and their potential for conferring macrolide and lincosamide resistance in the American foulbrood pathogen Paenibacillus larvae.</title>
        <authorList>
            <person name="Okamoto M."/>
            <person name="Kumagai M."/>
            <person name="Kanamori H."/>
            <person name="Takamatsu D."/>
        </authorList>
    </citation>
    <scope>NUCLEOTIDE SEQUENCE [LARGE SCALE GENOMIC DNA]</scope>
    <source>
        <strain evidence="2 3">J1TS3</strain>
    </source>
</reference>
<organism evidence="2 3">
    <name type="scientific">Siminovitchia fordii</name>
    <dbReference type="NCBI Taxonomy" id="254759"/>
    <lineage>
        <taxon>Bacteria</taxon>
        <taxon>Bacillati</taxon>
        <taxon>Bacillota</taxon>
        <taxon>Bacilli</taxon>
        <taxon>Bacillales</taxon>
        <taxon>Bacillaceae</taxon>
        <taxon>Siminovitchia</taxon>
    </lineage>
</organism>
<gene>
    <name evidence="2" type="ORF">J1TS3_42700</name>
</gene>
<dbReference type="RefSeq" id="WP_212963902.1">
    <property type="nucleotide sequence ID" value="NZ_BOQT01000026.1"/>
</dbReference>
<dbReference type="Pfam" id="PF09682">
    <property type="entry name" value="Phage_holin_6_1"/>
    <property type="match status" value="1"/>
</dbReference>
<evidence type="ECO:0000313" key="3">
    <source>
        <dbReference type="Proteomes" id="UP000680279"/>
    </source>
</evidence>
<keyword evidence="3" id="KW-1185">Reference proteome</keyword>
<comment type="caution">
    <text evidence="2">The sequence shown here is derived from an EMBL/GenBank/DDBJ whole genome shotgun (WGS) entry which is preliminary data.</text>
</comment>
<dbReference type="InterPro" id="IPR010026">
    <property type="entry name" value="Phage_holin_LL-H"/>
</dbReference>
<feature type="transmembrane region" description="Helical" evidence="1">
    <location>
        <begin position="6"/>
        <end position="27"/>
    </location>
</feature>
<keyword evidence="1" id="KW-0472">Membrane</keyword>
<protein>
    <submittedName>
        <fullName evidence="2">Uncharacterized protein</fullName>
    </submittedName>
</protein>
<sequence>MEEIQAQLISAAITIIVTCIGIVSGYAGKFLRERFSVERLDRSKKYAEIAVQFVEQIGQDLNSKQKFEIAKKRLVLMLNHNNIKISNDEMDALIEAMVAEMNRSFKEELNGGRITTGTLNAANVEWRGVSKYQPVKASTYYTDFGLSTSQSTCVENDEMICTEVSDGEHCSSCTVTSDEIHIKANKINIDQ</sequence>
<keyword evidence="1" id="KW-1133">Transmembrane helix</keyword>
<dbReference type="Proteomes" id="UP000680279">
    <property type="component" value="Unassembled WGS sequence"/>
</dbReference>
<evidence type="ECO:0000256" key="1">
    <source>
        <dbReference type="SAM" id="Phobius"/>
    </source>
</evidence>
<accession>A0ABQ4KDJ3</accession>